<dbReference type="Pfam" id="PF03330">
    <property type="entry name" value="DPBB_1"/>
    <property type="match status" value="2"/>
</dbReference>
<reference evidence="2 3" key="1">
    <citation type="journal article" date="2023" name="BMC Biotechnol.">
        <title>Vitis rotundifolia cv Carlos genome sequencing.</title>
        <authorList>
            <person name="Huff M."/>
            <person name="Hulse-Kemp A."/>
            <person name="Scheffler B."/>
            <person name="Youngblood R."/>
            <person name="Simpson S."/>
            <person name="Babiker E."/>
            <person name="Staton M."/>
        </authorList>
    </citation>
    <scope>NUCLEOTIDE SEQUENCE [LARGE SCALE GENOMIC DNA]</scope>
    <source>
        <tissue evidence="2">Leaf</tissue>
    </source>
</reference>
<evidence type="ECO:0000313" key="2">
    <source>
        <dbReference type="EMBL" id="KAJ9702466.1"/>
    </source>
</evidence>
<dbReference type="SUPFAM" id="SSF50685">
    <property type="entry name" value="Barwin-like endoglucanases"/>
    <property type="match status" value="2"/>
</dbReference>
<dbReference type="PANTHER" id="PTHR47480">
    <property type="entry name" value="EG45-LIKE DOMAIN CONTAINING PROTEIN"/>
    <property type="match status" value="1"/>
</dbReference>
<protein>
    <recommendedName>
        <fullName evidence="1">Expansin-like EG45 domain-containing protein</fullName>
    </recommendedName>
</protein>
<gene>
    <name evidence="2" type="ORF">PVL29_004282</name>
</gene>
<dbReference type="InterPro" id="IPR036908">
    <property type="entry name" value="RlpA-like_sf"/>
</dbReference>
<evidence type="ECO:0000313" key="3">
    <source>
        <dbReference type="Proteomes" id="UP001168098"/>
    </source>
</evidence>
<evidence type="ECO:0000259" key="1">
    <source>
        <dbReference type="PROSITE" id="PS50842"/>
    </source>
</evidence>
<sequence>MNAATACSGNDPSPFPSSNLFAAAGEGVWDNGAACGRQYRVRCISAPTPGTCKADQTIQVKIVDRAQTSVSRPSRDGATLVLSTTAFEAIANPSAAWVNVEFAQMSTSPHELHLRLLALLFILAGLVHICSGDVGTAGQYVPPYLPTACYGNDVSEFPSSNLFASAGEGIWDNGAACGRQYLVRCISAVVPMTCIAGQTIQIKIVDRAVTSVSRPSRDGATMVLSTTAFGAVANASASSINIEFQQV</sequence>
<accession>A0AA39A7U9</accession>
<organism evidence="2 3">
    <name type="scientific">Vitis rotundifolia</name>
    <name type="common">Muscadine grape</name>
    <dbReference type="NCBI Taxonomy" id="103349"/>
    <lineage>
        <taxon>Eukaryota</taxon>
        <taxon>Viridiplantae</taxon>
        <taxon>Streptophyta</taxon>
        <taxon>Embryophyta</taxon>
        <taxon>Tracheophyta</taxon>
        <taxon>Spermatophyta</taxon>
        <taxon>Magnoliopsida</taxon>
        <taxon>eudicotyledons</taxon>
        <taxon>Gunneridae</taxon>
        <taxon>Pentapetalae</taxon>
        <taxon>rosids</taxon>
        <taxon>Vitales</taxon>
        <taxon>Vitaceae</taxon>
        <taxon>Viteae</taxon>
        <taxon>Vitis</taxon>
    </lineage>
</organism>
<dbReference type="InterPro" id="IPR009009">
    <property type="entry name" value="RlpA-like_DPBB"/>
</dbReference>
<dbReference type="InterPro" id="IPR007112">
    <property type="entry name" value="Expansin/allergen_DPBB_dom"/>
</dbReference>
<dbReference type="PROSITE" id="PS50842">
    <property type="entry name" value="EXPANSIN_EG45"/>
    <property type="match status" value="2"/>
</dbReference>
<dbReference type="EMBL" id="JARBHA010000004">
    <property type="protein sequence ID" value="KAJ9702466.1"/>
    <property type="molecule type" value="Genomic_DNA"/>
</dbReference>
<dbReference type="Proteomes" id="UP001168098">
    <property type="component" value="Unassembled WGS sequence"/>
</dbReference>
<feature type="domain" description="Expansin-like EG45" evidence="1">
    <location>
        <begin position="4"/>
        <end position="105"/>
    </location>
</feature>
<dbReference type="CDD" id="cd22269">
    <property type="entry name" value="DPBB_EG45-like"/>
    <property type="match status" value="2"/>
</dbReference>
<dbReference type="PANTHER" id="PTHR47480:SF1">
    <property type="entry name" value="EG45-LIKE DOMAIN CONTAINING PROTEIN 1"/>
    <property type="match status" value="1"/>
</dbReference>
<dbReference type="AlphaFoldDB" id="A0AA39A7U9"/>
<dbReference type="Gene3D" id="2.40.40.10">
    <property type="entry name" value="RlpA-like domain"/>
    <property type="match status" value="2"/>
</dbReference>
<feature type="domain" description="Expansin-like EG45" evidence="1">
    <location>
        <begin position="146"/>
        <end position="247"/>
    </location>
</feature>
<comment type="caution">
    <text evidence="2">The sequence shown here is derived from an EMBL/GenBank/DDBJ whole genome shotgun (WGS) entry which is preliminary data.</text>
</comment>
<name>A0AA39A7U9_VITRO</name>
<proteinExistence type="predicted"/>
<keyword evidence="3" id="KW-1185">Reference proteome</keyword>